<sequence>MTSRFLTYKGVVRSAWLGGVLLFGAGATLAETGAAPDTPESGFGYQERSTLGTIPLHSIDEDTLANTVVEGGLAAPAAGVPVASGAEDEFYLDPLALQPRDERTDLGRTEIPVDIRFSNPKVIPGQSHSGNYLIRPPENRAYDTLNTTLRER</sequence>
<dbReference type="EMBL" id="MSCW01000012">
    <property type="protein sequence ID" value="ONF42270.1"/>
    <property type="molecule type" value="Genomic_DNA"/>
</dbReference>
<dbReference type="Proteomes" id="UP000189339">
    <property type="component" value="Unassembled WGS sequence"/>
</dbReference>
<proteinExistence type="predicted"/>
<evidence type="ECO:0000313" key="3">
    <source>
        <dbReference type="Proteomes" id="UP000189339"/>
    </source>
</evidence>
<evidence type="ECO:0000256" key="1">
    <source>
        <dbReference type="SAM" id="SignalP"/>
    </source>
</evidence>
<keyword evidence="1" id="KW-0732">Signal</keyword>
<reference evidence="2 3" key="1">
    <citation type="submission" date="2016-12" db="EMBL/GenBank/DDBJ databases">
        <title>Marinobacter lutaoensis whole genome sequencing.</title>
        <authorList>
            <person name="Verma A."/>
            <person name="Krishnamurthi S."/>
        </authorList>
    </citation>
    <scope>NUCLEOTIDE SEQUENCE [LARGE SCALE GENOMIC DNA]</scope>
    <source>
        <strain evidence="2 3">T5054</strain>
    </source>
</reference>
<accession>A0A1V2DNZ6</accession>
<name>A0A1V2DNZ6_9GAMM</name>
<protein>
    <submittedName>
        <fullName evidence="2">Uncharacterized protein</fullName>
    </submittedName>
</protein>
<comment type="caution">
    <text evidence="2">The sequence shown here is derived from an EMBL/GenBank/DDBJ whole genome shotgun (WGS) entry which is preliminary data.</text>
</comment>
<dbReference type="AlphaFoldDB" id="A0A1V2DNZ6"/>
<dbReference type="RefSeq" id="WP_076725863.1">
    <property type="nucleotide sequence ID" value="NZ_JABWTC010000012.1"/>
</dbReference>
<gene>
    <name evidence="2" type="ORF">BTO32_17040</name>
</gene>
<keyword evidence="3" id="KW-1185">Reference proteome</keyword>
<feature type="signal peptide" evidence="1">
    <location>
        <begin position="1"/>
        <end position="30"/>
    </location>
</feature>
<dbReference type="OrthoDB" id="6367813at2"/>
<evidence type="ECO:0000313" key="2">
    <source>
        <dbReference type="EMBL" id="ONF42270.1"/>
    </source>
</evidence>
<feature type="chain" id="PRO_5043151209" evidence="1">
    <location>
        <begin position="31"/>
        <end position="152"/>
    </location>
</feature>
<organism evidence="2 3">
    <name type="scientific">Marinobacter lutaoensis</name>
    <dbReference type="NCBI Taxonomy" id="135739"/>
    <lineage>
        <taxon>Bacteria</taxon>
        <taxon>Pseudomonadati</taxon>
        <taxon>Pseudomonadota</taxon>
        <taxon>Gammaproteobacteria</taxon>
        <taxon>Pseudomonadales</taxon>
        <taxon>Marinobacteraceae</taxon>
        <taxon>Marinobacter</taxon>
    </lineage>
</organism>